<sequence length="659" mass="69773">MASSDRTGAGGGRSGSRRASSSYRSSPARRSPSRGSSARSHGASSSGFRMRLGSTTFRLRASMIVLALVLSLLAGRAFQLQGLDSAANAQAAAEKMTHTRTIKATRGSVLDRNGAVLATTQPAVKVIADPASISVNGYNADNLTDEQLADLAERTPHQVAEVLVNFLGGATTDYLPALTRTTTDDGSVNQYEVLKEEVVADTYEQLRQALDEVTDVLGNRGLYGITSEDDPIRVYPSGTLASNIVGFVNAEGTGAGGFEYYADERLAGTDGYEQYESGHYGRIPLADNTLKEAVDGTTYALTIDSELQYSAQQLIAAEAAKYSALSASTVIMNVKTGEILALATTPGYDSNDPGAANPDDLGNRAISEAYEPGSVAKVFTNAVLFDRGLANPDTKVEVPASIASGDNEIRDSDRHADTKHYTARGVFYHSSNIGSALLLRQLDSATYQQYMTDLGFGSASGVELPGEAEGYLPGESMADYTRDNMAFGQGFSTNVVQMAAALAAVTNGGVYHQPTIISSATDANGTAVSLPERASRRVISEQASAEVLDIMEAVTAGGAGQESRMISGYRMGGKSGTAQMIDEETGQYDAHRYMSSYVTVAPIEDPQVLVYTVVEVQDQYGGTVAMPTSRMLMSMALPRYGVLPSAEVPIDTEPLEYEP</sequence>
<organism evidence="7 8">
    <name type="scientific">Propionibacterium australiense</name>
    <dbReference type="NCBI Taxonomy" id="119981"/>
    <lineage>
        <taxon>Bacteria</taxon>
        <taxon>Bacillati</taxon>
        <taxon>Actinomycetota</taxon>
        <taxon>Actinomycetes</taxon>
        <taxon>Propionibacteriales</taxon>
        <taxon>Propionibacteriaceae</taxon>
        <taxon>Propionibacterium</taxon>
    </lineage>
</organism>
<dbReference type="Gene3D" id="3.90.1310.10">
    <property type="entry name" value="Penicillin-binding protein 2a (Domain 2)"/>
    <property type="match status" value="1"/>
</dbReference>
<feature type="compositionally biased region" description="Low complexity" evidence="4">
    <location>
        <begin position="17"/>
        <end position="47"/>
    </location>
</feature>
<dbReference type="Gene3D" id="3.30.450.330">
    <property type="match status" value="1"/>
</dbReference>
<feature type="domain" description="Penicillin-binding protein dimerisation" evidence="6">
    <location>
        <begin position="102"/>
        <end position="283"/>
    </location>
</feature>
<evidence type="ECO:0000256" key="4">
    <source>
        <dbReference type="SAM" id="MobiDB-lite"/>
    </source>
</evidence>
<evidence type="ECO:0000256" key="3">
    <source>
        <dbReference type="ARBA" id="ARBA00023136"/>
    </source>
</evidence>
<dbReference type="InterPro" id="IPR050515">
    <property type="entry name" value="Beta-lactam/transpept"/>
</dbReference>
<dbReference type="GO" id="GO:0071555">
    <property type="term" value="P:cell wall organization"/>
    <property type="evidence" value="ECO:0007669"/>
    <property type="project" value="TreeGrafter"/>
</dbReference>
<keyword evidence="3" id="KW-0472">Membrane</keyword>
<evidence type="ECO:0000313" key="7">
    <source>
        <dbReference type="EMBL" id="SYZ32670.1"/>
    </source>
</evidence>
<reference evidence="8" key="1">
    <citation type="submission" date="2018-08" db="EMBL/GenBank/DDBJ databases">
        <authorList>
            <person name="Hornung B."/>
        </authorList>
    </citation>
    <scope>NUCLEOTIDE SEQUENCE [LARGE SCALE GENOMIC DNA]</scope>
</reference>
<dbReference type="Proteomes" id="UP000263928">
    <property type="component" value="Unassembled WGS sequence"/>
</dbReference>
<dbReference type="AlphaFoldDB" id="A0A383S3U5"/>
<evidence type="ECO:0000259" key="6">
    <source>
        <dbReference type="Pfam" id="PF03717"/>
    </source>
</evidence>
<keyword evidence="8" id="KW-1185">Reference proteome</keyword>
<evidence type="ECO:0000256" key="1">
    <source>
        <dbReference type="ARBA" id="ARBA00004370"/>
    </source>
</evidence>
<dbReference type="SUPFAM" id="SSF56519">
    <property type="entry name" value="Penicillin binding protein dimerisation domain"/>
    <property type="match status" value="1"/>
</dbReference>
<protein>
    <submittedName>
        <fullName evidence="7">Penicillin binding protein transpeptidase domain</fullName>
    </submittedName>
</protein>
<evidence type="ECO:0000256" key="2">
    <source>
        <dbReference type="ARBA" id="ARBA00007171"/>
    </source>
</evidence>
<dbReference type="SUPFAM" id="SSF56601">
    <property type="entry name" value="beta-lactamase/transpeptidase-like"/>
    <property type="match status" value="1"/>
</dbReference>
<dbReference type="InterPro" id="IPR005311">
    <property type="entry name" value="PBP_dimer"/>
</dbReference>
<dbReference type="Pfam" id="PF00905">
    <property type="entry name" value="Transpeptidase"/>
    <property type="match status" value="1"/>
</dbReference>
<dbReference type="PANTHER" id="PTHR30627">
    <property type="entry name" value="PEPTIDOGLYCAN D,D-TRANSPEPTIDASE"/>
    <property type="match status" value="1"/>
</dbReference>
<dbReference type="GO" id="GO:0008658">
    <property type="term" value="F:penicillin binding"/>
    <property type="evidence" value="ECO:0007669"/>
    <property type="project" value="InterPro"/>
</dbReference>
<dbReference type="PANTHER" id="PTHR30627:SF1">
    <property type="entry name" value="PEPTIDOGLYCAN D,D-TRANSPEPTIDASE FTSI"/>
    <property type="match status" value="1"/>
</dbReference>
<evidence type="ECO:0000313" key="8">
    <source>
        <dbReference type="Proteomes" id="UP000263928"/>
    </source>
</evidence>
<dbReference type="GO" id="GO:0005886">
    <property type="term" value="C:plasma membrane"/>
    <property type="evidence" value="ECO:0007669"/>
    <property type="project" value="TreeGrafter"/>
</dbReference>
<evidence type="ECO:0000259" key="5">
    <source>
        <dbReference type="Pfam" id="PF00905"/>
    </source>
</evidence>
<dbReference type="InterPro" id="IPR012338">
    <property type="entry name" value="Beta-lactam/transpept-like"/>
</dbReference>
<dbReference type="InterPro" id="IPR036138">
    <property type="entry name" value="PBP_dimer_sf"/>
</dbReference>
<gene>
    <name evidence="7" type="ORF">PROPAUS_0559</name>
</gene>
<accession>A0A383S3U5</accession>
<comment type="similarity">
    <text evidence="2">Belongs to the transpeptidase family.</text>
</comment>
<dbReference type="EMBL" id="UNQJ01000002">
    <property type="protein sequence ID" value="SYZ32670.1"/>
    <property type="molecule type" value="Genomic_DNA"/>
</dbReference>
<dbReference type="Pfam" id="PF03717">
    <property type="entry name" value="PBP_dimer"/>
    <property type="match status" value="1"/>
</dbReference>
<feature type="region of interest" description="Disordered" evidence="4">
    <location>
        <begin position="1"/>
        <end position="47"/>
    </location>
</feature>
<dbReference type="Gene3D" id="3.40.710.10">
    <property type="entry name" value="DD-peptidase/beta-lactamase superfamily"/>
    <property type="match status" value="1"/>
</dbReference>
<feature type="domain" description="Penicillin-binding protein transpeptidase" evidence="5">
    <location>
        <begin position="328"/>
        <end position="633"/>
    </location>
</feature>
<proteinExistence type="inferred from homology"/>
<dbReference type="InterPro" id="IPR001460">
    <property type="entry name" value="PCN-bd_Tpept"/>
</dbReference>
<comment type="subcellular location">
    <subcellularLocation>
        <location evidence="1">Membrane</location>
    </subcellularLocation>
</comment>
<name>A0A383S3U5_9ACTN</name>